<organism evidence="1 2">
    <name type="scientific">Candidatus Nealsonbacteria bacterium RIFOXYB1_FULL_40_15</name>
    <dbReference type="NCBI Taxonomy" id="1801677"/>
    <lineage>
        <taxon>Bacteria</taxon>
        <taxon>Candidatus Nealsoniibacteriota</taxon>
    </lineage>
</organism>
<dbReference type="AlphaFoldDB" id="A0A1G2EMN8"/>
<protein>
    <submittedName>
        <fullName evidence="1">Uncharacterized protein</fullName>
    </submittedName>
</protein>
<gene>
    <name evidence="1" type="ORF">A2365_00335</name>
</gene>
<accession>A0A1G2EMN8</accession>
<dbReference type="Proteomes" id="UP000177740">
    <property type="component" value="Unassembled WGS sequence"/>
</dbReference>
<sequence>MPNNKIYDLEADDAESRDDFKHKIRESQELNLIFNAIVNSTKRNSVNRTPVAGLNKRSL</sequence>
<comment type="caution">
    <text evidence="1">The sequence shown here is derived from an EMBL/GenBank/DDBJ whole genome shotgun (WGS) entry which is preliminary data.</text>
</comment>
<dbReference type="EMBL" id="MHMM01000019">
    <property type="protein sequence ID" value="OGZ26610.1"/>
    <property type="molecule type" value="Genomic_DNA"/>
</dbReference>
<dbReference type="STRING" id="1801677.A2365_00335"/>
<name>A0A1G2EMN8_9BACT</name>
<evidence type="ECO:0000313" key="1">
    <source>
        <dbReference type="EMBL" id="OGZ26610.1"/>
    </source>
</evidence>
<evidence type="ECO:0000313" key="2">
    <source>
        <dbReference type="Proteomes" id="UP000177740"/>
    </source>
</evidence>
<reference evidence="1 2" key="1">
    <citation type="journal article" date="2016" name="Nat. Commun.">
        <title>Thousands of microbial genomes shed light on interconnected biogeochemical processes in an aquifer system.</title>
        <authorList>
            <person name="Anantharaman K."/>
            <person name="Brown C.T."/>
            <person name="Hug L.A."/>
            <person name="Sharon I."/>
            <person name="Castelle C.J."/>
            <person name="Probst A.J."/>
            <person name="Thomas B.C."/>
            <person name="Singh A."/>
            <person name="Wilkins M.J."/>
            <person name="Karaoz U."/>
            <person name="Brodie E.L."/>
            <person name="Williams K.H."/>
            <person name="Hubbard S.S."/>
            <person name="Banfield J.F."/>
        </authorList>
    </citation>
    <scope>NUCLEOTIDE SEQUENCE [LARGE SCALE GENOMIC DNA]</scope>
</reference>
<proteinExistence type="predicted"/>